<dbReference type="EMBL" id="JACGCI010000067">
    <property type="protein sequence ID" value="KAF6748956.1"/>
    <property type="molecule type" value="Genomic_DNA"/>
</dbReference>
<evidence type="ECO:0000313" key="3">
    <source>
        <dbReference type="Proteomes" id="UP000521943"/>
    </source>
</evidence>
<name>A0A8H6M1M3_9AGAR</name>
<dbReference type="AlphaFoldDB" id="A0A8H6M1M3"/>
<comment type="caution">
    <text evidence="2">The sequence shown here is derived from an EMBL/GenBank/DDBJ whole genome shotgun (WGS) entry which is preliminary data.</text>
</comment>
<gene>
    <name evidence="2" type="ORF">DFP72DRAFT_915138</name>
</gene>
<feature type="region of interest" description="Disordered" evidence="1">
    <location>
        <begin position="107"/>
        <end position="143"/>
    </location>
</feature>
<feature type="region of interest" description="Disordered" evidence="1">
    <location>
        <begin position="272"/>
        <end position="297"/>
    </location>
</feature>
<evidence type="ECO:0000313" key="2">
    <source>
        <dbReference type="EMBL" id="KAF6748956.1"/>
    </source>
</evidence>
<dbReference type="Proteomes" id="UP000521943">
    <property type="component" value="Unassembled WGS sequence"/>
</dbReference>
<protein>
    <submittedName>
        <fullName evidence="2">Uncharacterized protein</fullName>
    </submittedName>
</protein>
<feature type="compositionally biased region" description="Low complexity" evidence="1">
    <location>
        <begin position="119"/>
        <end position="143"/>
    </location>
</feature>
<proteinExistence type="predicted"/>
<sequence>MGVLISMPHLERCSATMSKEPSSSQRTIVNNKMPWGHDGAILLTLPPRLVRKWLPSSSIAGERIPAFPWRSFRWQGWTITHPTSPSLPFMAPHNRPNSSHIAPISWGVLAPEPTPTSPVPQSQSPSTSNRRECSSVSSYPSGSSVSEAFWFGDQQGMPYELEPLPPSAASFSEGGWDDTFNFYSLDYNQVERNYEHSESSDLGAQFDQALLFQQQVPIAQYPRASGMPVASESSQYRLAQALDQNQIGNFPLTTGSSFGVWTGHNGFVPVNGGDRTASRERSVQRMAPNTGNPEWPY</sequence>
<organism evidence="2 3">
    <name type="scientific">Ephemerocybe angulata</name>
    <dbReference type="NCBI Taxonomy" id="980116"/>
    <lineage>
        <taxon>Eukaryota</taxon>
        <taxon>Fungi</taxon>
        <taxon>Dikarya</taxon>
        <taxon>Basidiomycota</taxon>
        <taxon>Agaricomycotina</taxon>
        <taxon>Agaricomycetes</taxon>
        <taxon>Agaricomycetidae</taxon>
        <taxon>Agaricales</taxon>
        <taxon>Agaricineae</taxon>
        <taxon>Psathyrellaceae</taxon>
        <taxon>Ephemerocybe</taxon>
    </lineage>
</organism>
<feature type="compositionally biased region" description="Polar residues" evidence="1">
    <location>
        <begin position="287"/>
        <end position="297"/>
    </location>
</feature>
<accession>A0A8H6M1M3</accession>
<evidence type="ECO:0000256" key="1">
    <source>
        <dbReference type="SAM" id="MobiDB-lite"/>
    </source>
</evidence>
<reference evidence="2 3" key="1">
    <citation type="submission" date="2020-07" db="EMBL/GenBank/DDBJ databases">
        <title>Comparative genomics of pyrophilous fungi reveals a link between fire events and developmental genes.</title>
        <authorList>
            <consortium name="DOE Joint Genome Institute"/>
            <person name="Steindorff A.S."/>
            <person name="Carver A."/>
            <person name="Calhoun S."/>
            <person name="Stillman K."/>
            <person name="Liu H."/>
            <person name="Lipzen A."/>
            <person name="Pangilinan J."/>
            <person name="Labutti K."/>
            <person name="Bruns T.D."/>
            <person name="Grigoriev I.V."/>
        </authorList>
    </citation>
    <scope>NUCLEOTIDE SEQUENCE [LARGE SCALE GENOMIC DNA]</scope>
    <source>
        <strain evidence="2 3">CBS 144469</strain>
    </source>
</reference>
<keyword evidence="3" id="KW-1185">Reference proteome</keyword>
<dbReference type="OrthoDB" id="10623959at2759"/>